<evidence type="ECO:0000256" key="2">
    <source>
        <dbReference type="ARBA" id="ARBA00023136"/>
    </source>
</evidence>
<dbReference type="Gene3D" id="3.40.710.10">
    <property type="entry name" value="DD-peptidase/beta-lactamase superfamily"/>
    <property type="match status" value="1"/>
</dbReference>
<protein>
    <submittedName>
        <fullName evidence="5">Beta-lactamase</fullName>
    </submittedName>
</protein>
<feature type="transmembrane region" description="Helical" evidence="3">
    <location>
        <begin position="20"/>
        <end position="39"/>
    </location>
</feature>
<evidence type="ECO:0000313" key="5">
    <source>
        <dbReference type="EMBL" id="ALI52551.1"/>
    </source>
</evidence>
<dbReference type="SUPFAM" id="SSF56601">
    <property type="entry name" value="beta-lactamase/transpeptidase-like"/>
    <property type="match status" value="1"/>
</dbReference>
<dbReference type="InterPro" id="IPR012338">
    <property type="entry name" value="Beta-lactam/transpept-like"/>
</dbReference>
<organism evidence="5 6">
    <name type="scientific">Lactobacillus helveticus</name>
    <name type="common">Lactobacillus suntoryeus</name>
    <dbReference type="NCBI Taxonomy" id="1587"/>
    <lineage>
        <taxon>Bacteria</taxon>
        <taxon>Bacillati</taxon>
        <taxon>Bacillota</taxon>
        <taxon>Bacilli</taxon>
        <taxon>Lactobacillales</taxon>
        <taxon>Lactobacillaceae</taxon>
        <taxon>Lactobacillus</taxon>
    </lineage>
</organism>
<keyword evidence="3" id="KW-1133">Transmembrane helix</keyword>
<reference evidence="5 6" key="1">
    <citation type="submission" date="2015-08" db="EMBL/GenBank/DDBJ databases">
        <title>Complete genome sequence of Lactobacillus helveticus CAUH18, a probiotic strain originated from koumiss.</title>
        <authorList>
            <person name="Yang Y."/>
            <person name="Hao Y."/>
        </authorList>
    </citation>
    <scope>NUCLEOTIDE SEQUENCE [LARGE SCALE GENOMIC DNA]</scope>
    <source>
        <strain evidence="5 6">CAUH18</strain>
    </source>
</reference>
<accession>A0AAC8W8I9</accession>
<dbReference type="InterPro" id="IPR050491">
    <property type="entry name" value="AmpC-like"/>
</dbReference>
<proteinExistence type="predicted"/>
<dbReference type="InterPro" id="IPR001466">
    <property type="entry name" value="Beta-lactam-related"/>
</dbReference>
<evidence type="ECO:0000259" key="4">
    <source>
        <dbReference type="Pfam" id="PF00144"/>
    </source>
</evidence>
<name>A0AAC8W8I9_LACHE</name>
<gene>
    <name evidence="5" type="ORF">ALV80_05310</name>
</gene>
<dbReference type="Proteomes" id="UP000063930">
    <property type="component" value="Chromosome"/>
</dbReference>
<dbReference type="EMBL" id="CP012381">
    <property type="protein sequence ID" value="ALI52551.1"/>
    <property type="molecule type" value="Genomic_DNA"/>
</dbReference>
<keyword evidence="2 3" id="KW-0472">Membrane</keyword>
<evidence type="ECO:0000256" key="1">
    <source>
        <dbReference type="ARBA" id="ARBA00004370"/>
    </source>
</evidence>
<evidence type="ECO:0000313" key="6">
    <source>
        <dbReference type="Proteomes" id="UP000063930"/>
    </source>
</evidence>
<dbReference type="PANTHER" id="PTHR46825">
    <property type="entry name" value="D-ALANYL-D-ALANINE-CARBOXYPEPTIDASE/ENDOPEPTIDASE AMPH"/>
    <property type="match status" value="1"/>
</dbReference>
<keyword evidence="3" id="KW-0812">Transmembrane</keyword>
<sequence>MSPEVKRNEVNSNHASKKFFLYSFIGLCSFLLFLFIIPLSDRMDSGLTDSPKQLKDYMKFHHINGVMLVNDKKDRSRPIVVTNKETSNKSQIVKTDQLFPIASLQKIMTSTAIYQLQKQKQLDWNTPLSKYFPQVPGSKSITIRELMNHTSGLINNARPSKPLKNQQEQIAYMLKYIKYDHIHTWDYQDVDYELLAAIISRLRNTTYNNYVQNNFAEPLRLRKIKDFPEVFQSEVPQPVVNNANWHKVTVTTSSDFGAGNLFMSPNDYWKFVYDRILKDPKMINKYAHQAQHQEVAYFGGVYFKGNVIRADGSIPGYNCCFVANYKTKRMIMLFSNNINYFTLKIAADHILHDYMGVGLF</sequence>
<feature type="domain" description="Beta-lactamase-related" evidence="4">
    <location>
        <begin position="89"/>
        <end position="336"/>
    </location>
</feature>
<evidence type="ECO:0000256" key="3">
    <source>
        <dbReference type="SAM" id="Phobius"/>
    </source>
</evidence>
<dbReference type="Pfam" id="PF00144">
    <property type="entry name" value="Beta-lactamase"/>
    <property type="match status" value="1"/>
</dbReference>
<dbReference type="AlphaFoldDB" id="A0AAC8W8I9"/>
<comment type="subcellular location">
    <subcellularLocation>
        <location evidence="1">Membrane</location>
    </subcellularLocation>
</comment>
<dbReference type="PANTHER" id="PTHR46825:SF11">
    <property type="entry name" value="PENICILLIN-BINDING PROTEIN 4"/>
    <property type="match status" value="1"/>
</dbReference>
<dbReference type="GO" id="GO:0016020">
    <property type="term" value="C:membrane"/>
    <property type="evidence" value="ECO:0007669"/>
    <property type="project" value="UniProtKB-SubCell"/>
</dbReference>